<feature type="compositionally biased region" description="Basic and acidic residues" evidence="1">
    <location>
        <begin position="701"/>
        <end position="716"/>
    </location>
</feature>
<dbReference type="GO" id="GO:0008061">
    <property type="term" value="F:chitin binding"/>
    <property type="evidence" value="ECO:0007669"/>
    <property type="project" value="InterPro"/>
</dbReference>
<comment type="caution">
    <text evidence="4">The sequence shown here is derived from an EMBL/GenBank/DDBJ whole genome shotgun (WGS) entry which is preliminary data.</text>
</comment>
<feature type="domain" description="Chitin-binding type-2" evidence="3">
    <location>
        <begin position="92"/>
        <end position="155"/>
    </location>
</feature>
<dbReference type="PANTHER" id="PTHR22933">
    <property type="entry name" value="FI18007P1-RELATED"/>
    <property type="match status" value="1"/>
</dbReference>
<evidence type="ECO:0000259" key="3">
    <source>
        <dbReference type="PROSITE" id="PS50940"/>
    </source>
</evidence>
<feature type="compositionally biased region" description="Polar residues" evidence="1">
    <location>
        <begin position="465"/>
        <end position="491"/>
    </location>
</feature>
<gene>
    <name evidence="4" type="ORF">APLA_LOCUS9274</name>
</gene>
<evidence type="ECO:0000313" key="4">
    <source>
        <dbReference type="EMBL" id="CAB3242961.1"/>
    </source>
</evidence>
<sequence length="773" mass="85619">MNIVVVLTGNIGCYAHLNDMNRRPTRPHCAFCSNIKMRRQARISAGGALVVRTASALQVWLWLLIFIFQNEFRISRSIQPGYLDFDNLPETNFTCEGKVIGGYYADLETSCQMFHVCTVGQHEEPMDIKFLCLNGTVFDQETRVCERVDEVDCTKSEKFYSLNLELYGSTVPPIIQPDQQKNQTQPTEQSQQQTKPNQEADPSIGDTPTTTQNKIQSHATDPTDSTEDPIQEVKNDDPKTSSHTHHSRPPLTAPENEELTEEYQDDEYVEYEDYAPQQSPSTTQSTSTTTTTTTTTTTLRPRTTTILPSTSSHLLSPNKYAISSPSPIPSSLSPSSPTFPPSQPYVHSGPSELSAPSGPSAPSVPSAPSSPTLDPSLLSPQEFIYQHRGPGSEAISFSRPNYRPADGVYITHAPPSPQQFDHFPYESSRTAPRPAAPRPTSFVQRPHPFRPTTIDPRDQLLRPGPTSQPSERYETSVRQQNRPQTHSQSLPAQRPLPFNPFYYDRKRSDDSSKETESTLSARSVAPPNVTEKPKIKLKSPPRVIVTASASVSDSNGKRLNYTVGNVVSAVKPIVAINYDDYKESDLIFDPFFLDVPKLQKRRKTRSNINKNIFTVPSTITVASKLPSQEITSTTSPVTSRATTTHRLSSTPAITTTTAVWNPNDYVDDNYEPHAYIPPIPPFAVLVPHELNKYKKYETQTKSDLVEDKTHRDHKSNVDNAEQPRPTSTSTEQTTSSHSAGAGQATPTASPPPPPLLEAPTCATSRSADCRTRA</sequence>
<feature type="compositionally biased region" description="Low complexity" evidence="1">
    <location>
        <begin position="323"/>
        <end position="336"/>
    </location>
</feature>
<feature type="transmembrane region" description="Helical" evidence="2">
    <location>
        <begin position="43"/>
        <end position="68"/>
    </location>
</feature>
<dbReference type="OrthoDB" id="10065127at2759"/>
<accession>A0A8S1ABW5</accession>
<feature type="compositionally biased region" description="Basic and acidic residues" evidence="1">
    <location>
        <begin position="231"/>
        <end position="240"/>
    </location>
</feature>
<feature type="region of interest" description="Disordered" evidence="1">
    <location>
        <begin position="701"/>
        <end position="773"/>
    </location>
</feature>
<dbReference type="PROSITE" id="PS50940">
    <property type="entry name" value="CHIT_BIND_II"/>
    <property type="match status" value="1"/>
</dbReference>
<dbReference type="InterPro" id="IPR036508">
    <property type="entry name" value="Chitin-bd_dom_sf"/>
</dbReference>
<evidence type="ECO:0000313" key="5">
    <source>
        <dbReference type="Proteomes" id="UP000494106"/>
    </source>
</evidence>
<feature type="compositionally biased region" description="Low complexity" evidence="1">
    <location>
        <begin position="275"/>
        <end position="312"/>
    </location>
</feature>
<dbReference type="InterPro" id="IPR002557">
    <property type="entry name" value="Chitin-bd_dom"/>
</dbReference>
<dbReference type="InterPro" id="IPR052976">
    <property type="entry name" value="Scoloptoxin-like"/>
</dbReference>
<dbReference type="SMART" id="SM00494">
    <property type="entry name" value="ChtBD2"/>
    <property type="match status" value="1"/>
</dbReference>
<dbReference type="GO" id="GO:0005576">
    <property type="term" value="C:extracellular region"/>
    <property type="evidence" value="ECO:0007669"/>
    <property type="project" value="InterPro"/>
</dbReference>
<feature type="compositionally biased region" description="Low complexity" evidence="1">
    <location>
        <begin position="348"/>
        <end position="380"/>
    </location>
</feature>
<keyword evidence="2" id="KW-0812">Transmembrane</keyword>
<dbReference type="AlphaFoldDB" id="A0A8S1ABW5"/>
<organism evidence="4 5">
    <name type="scientific">Arctia plantaginis</name>
    <name type="common">Wood tiger moth</name>
    <name type="synonym">Phalaena plantaginis</name>
    <dbReference type="NCBI Taxonomy" id="874455"/>
    <lineage>
        <taxon>Eukaryota</taxon>
        <taxon>Metazoa</taxon>
        <taxon>Ecdysozoa</taxon>
        <taxon>Arthropoda</taxon>
        <taxon>Hexapoda</taxon>
        <taxon>Insecta</taxon>
        <taxon>Pterygota</taxon>
        <taxon>Neoptera</taxon>
        <taxon>Endopterygota</taxon>
        <taxon>Lepidoptera</taxon>
        <taxon>Glossata</taxon>
        <taxon>Ditrysia</taxon>
        <taxon>Noctuoidea</taxon>
        <taxon>Erebidae</taxon>
        <taxon>Arctiinae</taxon>
        <taxon>Arctia</taxon>
    </lineage>
</organism>
<feature type="compositionally biased region" description="Low complexity" evidence="1">
    <location>
        <begin position="427"/>
        <end position="441"/>
    </location>
</feature>
<feature type="compositionally biased region" description="Basic and acidic residues" evidence="1">
    <location>
        <begin position="503"/>
        <end position="516"/>
    </location>
</feature>
<dbReference type="Gene3D" id="2.170.140.10">
    <property type="entry name" value="Chitin binding domain"/>
    <property type="match status" value="1"/>
</dbReference>
<evidence type="ECO:0000256" key="2">
    <source>
        <dbReference type="SAM" id="Phobius"/>
    </source>
</evidence>
<dbReference type="Pfam" id="PF01607">
    <property type="entry name" value="CBM_14"/>
    <property type="match status" value="1"/>
</dbReference>
<evidence type="ECO:0000256" key="1">
    <source>
        <dbReference type="SAM" id="MobiDB-lite"/>
    </source>
</evidence>
<keyword evidence="5" id="KW-1185">Reference proteome</keyword>
<name>A0A8S1ABW5_ARCPL</name>
<feature type="region of interest" description="Disordered" evidence="1">
    <location>
        <begin position="275"/>
        <end position="537"/>
    </location>
</feature>
<reference evidence="4 5" key="1">
    <citation type="submission" date="2020-04" db="EMBL/GenBank/DDBJ databases">
        <authorList>
            <person name="Wallbank WR R."/>
            <person name="Pardo Diaz C."/>
            <person name="Kozak K."/>
            <person name="Martin S."/>
            <person name="Jiggins C."/>
            <person name="Moest M."/>
            <person name="Warren A I."/>
            <person name="Byers J.R.P. K."/>
            <person name="Montejo-Kovacevich G."/>
            <person name="Yen C E."/>
        </authorList>
    </citation>
    <scope>NUCLEOTIDE SEQUENCE [LARGE SCALE GENOMIC DNA]</scope>
</reference>
<keyword evidence="2" id="KW-0472">Membrane</keyword>
<dbReference type="Proteomes" id="UP000494106">
    <property type="component" value="Unassembled WGS sequence"/>
</dbReference>
<protein>
    <recommendedName>
        <fullName evidence="3">Chitin-binding type-2 domain-containing protein</fullName>
    </recommendedName>
</protein>
<feature type="compositionally biased region" description="Low complexity" evidence="1">
    <location>
        <begin position="726"/>
        <end position="738"/>
    </location>
</feature>
<dbReference type="PANTHER" id="PTHR22933:SF43">
    <property type="entry name" value="LP10131P"/>
    <property type="match status" value="1"/>
</dbReference>
<feature type="compositionally biased region" description="Low complexity" evidence="1">
    <location>
        <begin position="179"/>
        <end position="194"/>
    </location>
</feature>
<keyword evidence="2" id="KW-1133">Transmembrane helix</keyword>
<feature type="region of interest" description="Disordered" evidence="1">
    <location>
        <begin position="172"/>
        <end position="262"/>
    </location>
</feature>
<proteinExistence type="predicted"/>
<feature type="compositionally biased region" description="Polar residues" evidence="1">
    <location>
        <begin position="206"/>
        <end position="223"/>
    </location>
</feature>
<dbReference type="SUPFAM" id="SSF57625">
    <property type="entry name" value="Invertebrate chitin-binding proteins"/>
    <property type="match status" value="1"/>
</dbReference>
<dbReference type="EMBL" id="CADEBC010000519">
    <property type="protein sequence ID" value="CAB3242961.1"/>
    <property type="molecule type" value="Genomic_DNA"/>
</dbReference>